<dbReference type="CDD" id="cd16913">
    <property type="entry name" value="YkuD_like"/>
    <property type="match status" value="1"/>
</dbReference>
<dbReference type="GO" id="GO:0071972">
    <property type="term" value="F:peptidoglycan L,D-transpeptidase activity"/>
    <property type="evidence" value="ECO:0007669"/>
    <property type="project" value="TreeGrafter"/>
</dbReference>
<dbReference type="PATRIC" id="fig|993692.3.peg.106"/>
<protein>
    <recommendedName>
        <fullName evidence="8">L,D-TPase catalytic domain-containing protein</fullName>
    </recommendedName>
</protein>
<accession>A0A0R2LMU4</accession>
<dbReference type="PANTHER" id="PTHR30582:SF2">
    <property type="entry name" value="L,D-TRANSPEPTIDASE YCIB-RELATED"/>
    <property type="match status" value="1"/>
</dbReference>
<dbReference type="AlphaFoldDB" id="A0A0R2LMU4"/>
<dbReference type="EMBL" id="JQCF01000001">
    <property type="protein sequence ID" value="KRO00786.1"/>
    <property type="molecule type" value="Genomic_DNA"/>
</dbReference>
<dbReference type="SUPFAM" id="SSF141523">
    <property type="entry name" value="L,D-transpeptidase catalytic domain-like"/>
    <property type="match status" value="1"/>
</dbReference>
<dbReference type="STRING" id="993692.IV57_GL000106"/>
<keyword evidence="3 6" id="KW-0133">Cell shape</keyword>
<dbReference type="GO" id="GO:0018104">
    <property type="term" value="P:peptidoglycan-protein cross-linking"/>
    <property type="evidence" value="ECO:0007669"/>
    <property type="project" value="TreeGrafter"/>
</dbReference>
<dbReference type="PANTHER" id="PTHR30582">
    <property type="entry name" value="L,D-TRANSPEPTIDASE"/>
    <property type="match status" value="1"/>
</dbReference>
<comment type="pathway">
    <text evidence="1 6">Cell wall biogenesis; peptidoglycan biosynthesis.</text>
</comment>
<feature type="domain" description="L,D-TPase catalytic" evidence="8">
    <location>
        <begin position="82"/>
        <end position="205"/>
    </location>
</feature>
<dbReference type="Proteomes" id="UP000051006">
    <property type="component" value="Unassembled WGS sequence"/>
</dbReference>
<comment type="caution">
    <text evidence="9">The sequence shown here is derived from an EMBL/GenBank/DDBJ whole genome shotgun (WGS) entry which is preliminary data.</text>
</comment>
<keyword evidence="5 6" id="KW-0961">Cell wall biogenesis/degradation</keyword>
<name>A0A0R2LMU4_9LACO</name>
<dbReference type="InterPro" id="IPR005490">
    <property type="entry name" value="LD_TPept_cat_dom"/>
</dbReference>
<keyword evidence="4 6" id="KW-0573">Peptidoglycan synthesis</keyword>
<evidence type="ECO:0000256" key="1">
    <source>
        <dbReference type="ARBA" id="ARBA00004752"/>
    </source>
</evidence>
<dbReference type="UniPathway" id="UPA00219"/>
<dbReference type="GO" id="GO:0005576">
    <property type="term" value="C:extracellular region"/>
    <property type="evidence" value="ECO:0007669"/>
    <property type="project" value="TreeGrafter"/>
</dbReference>
<evidence type="ECO:0000259" key="8">
    <source>
        <dbReference type="PROSITE" id="PS52029"/>
    </source>
</evidence>
<evidence type="ECO:0000256" key="6">
    <source>
        <dbReference type="PROSITE-ProRule" id="PRU01373"/>
    </source>
</evidence>
<sequence>MLGLGSAAFYAINNNGNVKVEADSKTNTKTTASAKSTKSIAKKADTPKTVQDDKDMVGLKNFKYDSPSEKKAYPDLQAHPNAWIDVDIATQRVYIMDGTTKLYSMYSSTGRHDTTPRGTYYIQHERGDFFYTEPLKMGAYYWVSFLNHGEYLFHTTPTDINGKYDETIGKTLGREPSSHGCVHLSVPDCKWVYDNVPSDMKVVIHGKYQG</sequence>
<dbReference type="GO" id="GO:0071555">
    <property type="term" value="P:cell wall organization"/>
    <property type="evidence" value="ECO:0007669"/>
    <property type="project" value="UniProtKB-UniRule"/>
</dbReference>
<evidence type="ECO:0000313" key="10">
    <source>
        <dbReference type="Proteomes" id="UP000051006"/>
    </source>
</evidence>
<dbReference type="Gene3D" id="2.40.440.10">
    <property type="entry name" value="L,D-transpeptidase catalytic domain-like"/>
    <property type="match status" value="1"/>
</dbReference>
<dbReference type="GO" id="GO:0016740">
    <property type="term" value="F:transferase activity"/>
    <property type="evidence" value="ECO:0007669"/>
    <property type="project" value="UniProtKB-KW"/>
</dbReference>
<dbReference type="PROSITE" id="PS52029">
    <property type="entry name" value="LD_TPASE"/>
    <property type="match status" value="1"/>
</dbReference>
<evidence type="ECO:0000313" key="9">
    <source>
        <dbReference type="EMBL" id="KRO00786.1"/>
    </source>
</evidence>
<feature type="active site" description="Proton donor/acceptor" evidence="6">
    <location>
        <position position="154"/>
    </location>
</feature>
<organism evidence="9 10">
    <name type="scientific">Companilactobacillus kimchiensis</name>
    <dbReference type="NCBI Taxonomy" id="993692"/>
    <lineage>
        <taxon>Bacteria</taxon>
        <taxon>Bacillati</taxon>
        <taxon>Bacillota</taxon>
        <taxon>Bacilli</taxon>
        <taxon>Lactobacillales</taxon>
        <taxon>Lactobacillaceae</taxon>
        <taxon>Companilactobacillus</taxon>
    </lineage>
</organism>
<evidence type="ECO:0000256" key="2">
    <source>
        <dbReference type="ARBA" id="ARBA00022679"/>
    </source>
</evidence>
<evidence type="ECO:0000256" key="7">
    <source>
        <dbReference type="SAM" id="MobiDB-lite"/>
    </source>
</evidence>
<feature type="region of interest" description="Disordered" evidence="7">
    <location>
        <begin position="23"/>
        <end position="49"/>
    </location>
</feature>
<evidence type="ECO:0000256" key="3">
    <source>
        <dbReference type="ARBA" id="ARBA00022960"/>
    </source>
</evidence>
<dbReference type="Pfam" id="PF03734">
    <property type="entry name" value="YkuD"/>
    <property type="match status" value="1"/>
</dbReference>
<keyword evidence="2" id="KW-0808">Transferase</keyword>
<dbReference type="InterPro" id="IPR050979">
    <property type="entry name" value="LD-transpeptidase"/>
</dbReference>
<evidence type="ECO:0000256" key="5">
    <source>
        <dbReference type="ARBA" id="ARBA00023316"/>
    </source>
</evidence>
<feature type="active site" description="Nucleophile" evidence="6">
    <location>
        <position position="181"/>
    </location>
</feature>
<feature type="compositionally biased region" description="Low complexity" evidence="7">
    <location>
        <begin position="27"/>
        <end position="39"/>
    </location>
</feature>
<keyword evidence="10" id="KW-1185">Reference proteome</keyword>
<dbReference type="RefSeq" id="WP_236704295.1">
    <property type="nucleotide sequence ID" value="NZ_JQCF01000001.1"/>
</dbReference>
<evidence type="ECO:0000256" key="4">
    <source>
        <dbReference type="ARBA" id="ARBA00022984"/>
    </source>
</evidence>
<proteinExistence type="predicted"/>
<gene>
    <name evidence="9" type="ORF">IV57_GL000106</name>
</gene>
<dbReference type="InterPro" id="IPR038063">
    <property type="entry name" value="Transpep_catalytic_dom"/>
</dbReference>
<dbReference type="GO" id="GO:0008360">
    <property type="term" value="P:regulation of cell shape"/>
    <property type="evidence" value="ECO:0007669"/>
    <property type="project" value="UniProtKB-UniRule"/>
</dbReference>
<reference evidence="9 10" key="1">
    <citation type="journal article" date="2015" name="Genome Announc.">
        <title>Expanding the biotechnology potential of lactobacilli through comparative genomics of 213 strains and associated genera.</title>
        <authorList>
            <person name="Sun Z."/>
            <person name="Harris H.M."/>
            <person name="McCann A."/>
            <person name="Guo C."/>
            <person name="Argimon S."/>
            <person name="Zhang W."/>
            <person name="Yang X."/>
            <person name="Jeffery I.B."/>
            <person name="Cooney J.C."/>
            <person name="Kagawa T.F."/>
            <person name="Liu W."/>
            <person name="Song Y."/>
            <person name="Salvetti E."/>
            <person name="Wrobel A."/>
            <person name="Rasinkangas P."/>
            <person name="Parkhill J."/>
            <person name="Rea M.C."/>
            <person name="O'Sullivan O."/>
            <person name="Ritari J."/>
            <person name="Douillard F.P."/>
            <person name="Paul Ross R."/>
            <person name="Yang R."/>
            <person name="Briner A.E."/>
            <person name="Felis G.E."/>
            <person name="de Vos W.M."/>
            <person name="Barrangou R."/>
            <person name="Klaenhammer T.R."/>
            <person name="Caufield P.W."/>
            <person name="Cui Y."/>
            <person name="Zhang H."/>
            <person name="O'Toole P.W."/>
        </authorList>
    </citation>
    <scope>NUCLEOTIDE SEQUENCE [LARGE SCALE GENOMIC DNA]</scope>
    <source>
        <strain evidence="9 10">DSM 24716</strain>
    </source>
</reference>